<feature type="domain" description="Response regulatory" evidence="2">
    <location>
        <begin position="2"/>
        <end position="128"/>
    </location>
</feature>
<proteinExistence type="predicted"/>
<sequence>MDILLVEDNPADMRLIREALDEDGMGTTALHWSTSGESALDYLHARGDHAGRALPDLVLLDLNLPGLNGHEVLAEIKNDTALRRIPVVVLTSSAARNDVLAAYDAHANAYIVKPDSYDSVLTLVGSLRRYWRDTVLLPSRAA</sequence>
<dbReference type="SMART" id="SM00448">
    <property type="entry name" value="REC"/>
    <property type="match status" value="1"/>
</dbReference>
<comment type="caution">
    <text evidence="3">The sequence shown here is derived from an EMBL/GenBank/DDBJ whole genome shotgun (WGS) entry which is preliminary data.</text>
</comment>
<protein>
    <submittedName>
        <fullName evidence="3">Response regulator</fullName>
    </submittedName>
</protein>
<dbReference type="EMBL" id="JBIGHW010000002">
    <property type="protein sequence ID" value="MFG6440153.1"/>
    <property type="molecule type" value="Genomic_DNA"/>
</dbReference>
<dbReference type="Pfam" id="PF00072">
    <property type="entry name" value="Response_reg"/>
    <property type="match status" value="1"/>
</dbReference>
<dbReference type="InterPro" id="IPR001789">
    <property type="entry name" value="Sig_transdc_resp-reg_receiver"/>
</dbReference>
<dbReference type="InterPro" id="IPR011006">
    <property type="entry name" value="CheY-like_superfamily"/>
</dbReference>
<dbReference type="PROSITE" id="PS50110">
    <property type="entry name" value="RESPONSE_REGULATORY"/>
    <property type="match status" value="1"/>
</dbReference>
<evidence type="ECO:0000256" key="1">
    <source>
        <dbReference type="PROSITE-ProRule" id="PRU00169"/>
    </source>
</evidence>
<dbReference type="PANTHER" id="PTHR44520:SF2">
    <property type="entry name" value="RESPONSE REGULATOR RCP1"/>
    <property type="match status" value="1"/>
</dbReference>
<dbReference type="SUPFAM" id="SSF52172">
    <property type="entry name" value="CheY-like"/>
    <property type="match status" value="1"/>
</dbReference>
<evidence type="ECO:0000259" key="2">
    <source>
        <dbReference type="PROSITE" id="PS50110"/>
    </source>
</evidence>
<organism evidence="3 4">
    <name type="scientific">Pelomonas margarita</name>
    <dbReference type="NCBI Taxonomy" id="3299031"/>
    <lineage>
        <taxon>Bacteria</taxon>
        <taxon>Pseudomonadati</taxon>
        <taxon>Pseudomonadota</taxon>
        <taxon>Betaproteobacteria</taxon>
        <taxon>Burkholderiales</taxon>
        <taxon>Sphaerotilaceae</taxon>
        <taxon>Roseateles</taxon>
    </lineage>
</organism>
<dbReference type="Proteomes" id="UP001606301">
    <property type="component" value="Unassembled WGS sequence"/>
</dbReference>
<evidence type="ECO:0000313" key="4">
    <source>
        <dbReference type="Proteomes" id="UP001606301"/>
    </source>
</evidence>
<keyword evidence="1" id="KW-0597">Phosphoprotein</keyword>
<gene>
    <name evidence="3" type="ORF">ACG0Z3_05600</name>
</gene>
<reference evidence="3 4" key="1">
    <citation type="submission" date="2024-08" db="EMBL/GenBank/DDBJ databases">
        <authorList>
            <person name="Lu H."/>
        </authorList>
    </citation>
    <scope>NUCLEOTIDE SEQUENCE [LARGE SCALE GENOMIC DNA]</scope>
    <source>
        <strain evidence="3 4">LKC17W</strain>
    </source>
</reference>
<keyword evidence="4" id="KW-1185">Reference proteome</keyword>
<dbReference type="CDD" id="cd17557">
    <property type="entry name" value="REC_Rcp-like"/>
    <property type="match status" value="1"/>
</dbReference>
<dbReference type="PANTHER" id="PTHR44520">
    <property type="entry name" value="RESPONSE REGULATOR RCP1-RELATED"/>
    <property type="match status" value="1"/>
</dbReference>
<evidence type="ECO:0000313" key="3">
    <source>
        <dbReference type="EMBL" id="MFG6440153.1"/>
    </source>
</evidence>
<name>A0ABW7FEK9_9BURK</name>
<feature type="modified residue" description="4-aspartylphosphate" evidence="1">
    <location>
        <position position="61"/>
    </location>
</feature>
<accession>A0ABW7FEK9</accession>
<dbReference type="InterPro" id="IPR052893">
    <property type="entry name" value="TCS_response_regulator"/>
</dbReference>
<dbReference type="RefSeq" id="WP_394396087.1">
    <property type="nucleotide sequence ID" value="NZ_JBIGHW010000002.1"/>
</dbReference>
<dbReference type="Gene3D" id="3.40.50.2300">
    <property type="match status" value="1"/>
</dbReference>